<geneLocation type="plastid" evidence="8"/>
<dbReference type="InterPro" id="IPR012094">
    <property type="entry name" value="tRNA_Ile_lys_synt"/>
</dbReference>
<dbReference type="PANTHER" id="PTHR43033">
    <property type="entry name" value="TRNA(ILE)-LYSIDINE SYNTHASE-RELATED"/>
    <property type="match status" value="1"/>
</dbReference>
<gene>
    <name evidence="6 8" type="primary">tilS</name>
    <name evidence="8" type="ORF">Plocam_091</name>
</gene>
<evidence type="ECO:0000256" key="4">
    <source>
        <dbReference type="ARBA" id="ARBA00022840"/>
    </source>
</evidence>
<reference evidence="8" key="1">
    <citation type="journal article" date="2016" name="BMC Biol.">
        <title>Parallel evolution of highly conserved plastid genome architecture in red seaweeds and seed plants.</title>
        <authorList>
            <person name="Lee J."/>
            <person name="Cho C.H."/>
            <person name="Park S.I."/>
            <person name="Choi J.W."/>
            <person name="Song H.S."/>
            <person name="West J.A."/>
            <person name="Bhattacharya D."/>
            <person name="Yoon H.S."/>
        </authorList>
    </citation>
    <scope>NUCLEOTIDE SEQUENCE</scope>
</reference>
<dbReference type="Gene3D" id="3.40.50.620">
    <property type="entry name" value="HUPs"/>
    <property type="match status" value="1"/>
</dbReference>
<dbReference type="InterPro" id="IPR012795">
    <property type="entry name" value="tRNA_Ile_lys_synt_N"/>
</dbReference>
<dbReference type="EC" id="6.3.4.19" evidence="6"/>
<dbReference type="InterPro" id="IPR014729">
    <property type="entry name" value="Rossmann-like_a/b/a_fold"/>
</dbReference>
<evidence type="ECO:0000256" key="6">
    <source>
        <dbReference type="HAMAP-Rule" id="MF_01161"/>
    </source>
</evidence>
<accession>A0A1C9CHU0</accession>
<dbReference type="CDD" id="cd01992">
    <property type="entry name" value="TilS_N"/>
    <property type="match status" value="1"/>
</dbReference>
<evidence type="ECO:0000259" key="7">
    <source>
        <dbReference type="Pfam" id="PF01171"/>
    </source>
</evidence>
<comment type="catalytic activity">
    <reaction evidence="5 6">
        <text>cytidine(34) in tRNA(Ile2) + L-lysine + ATP = lysidine(34) in tRNA(Ile2) + AMP + diphosphate + H(+)</text>
        <dbReference type="Rhea" id="RHEA:43744"/>
        <dbReference type="Rhea" id="RHEA-COMP:10625"/>
        <dbReference type="Rhea" id="RHEA-COMP:10670"/>
        <dbReference type="ChEBI" id="CHEBI:15378"/>
        <dbReference type="ChEBI" id="CHEBI:30616"/>
        <dbReference type="ChEBI" id="CHEBI:32551"/>
        <dbReference type="ChEBI" id="CHEBI:33019"/>
        <dbReference type="ChEBI" id="CHEBI:82748"/>
        <dbReference type="ChEBI" id="CHEBI:83665"/>
        <dbReference type="ChEBI" id="CHEBI:456215"/>
        <dbReference type="EC" id="6.3.4.19"/>
    </reaction>
</comment>
<dbReference type="GO" id="GO:0005524">
    <property type="term" value="F:ATP binding"/>
    <property type="evidence" value="ECO:0007669"/>
    <property type="project" value="UniProtKB-UniRule"/>
</dbReference>
<evidence type="ECO:0000256" key="2">
    <source>
        <dbReference type="ARBA" id="ARBA00022694"/>
    </source>
</evidence>
<evidence type="ECO:0000256" key="3">
    <source>
        <dbReference type="ARBA" id="ARBA00022741"/>
    </source>
</evidence>
<evidence type="ECO:0000256" key="1">
    <source>
        <dbReference type="ARBA" id="ARBA00022598"/>
    </source>
</evidence>
<evidence type="ECO:0000313" key="8">
    <source>
        <dbReference type="EMBL" id="AOM67927.1"/>
    </source>
</evidence>
<keyword evidence="3 6" id="KW-0547">Nucleotide-binding</keyword>
<dbReference type="RefSeq" id="YP_009297989.1">
    <property type="nucleotide sequence ID" value="NC_031179.1"/>
</dbReference>
<dbReference type="GeneID" id="29074503"/>
<keyword evidence="1 6" id="KW-0436">Ligase</keyword>
<comment type="domain">
    <text evidence="6">The N-terminal region contains the highly conserved SGGXDS motif, predicted to be a P-loop motif involved in ATP binding.</text>
</comment>
<dbReference type="GO" id="GO:0032267">
    <property type="term" value="F:tRNA(Ile)-lysidine synthase activity"/>
    <property type="evidence" value="ECO:0007669"/>
    <property type="project" value="UniProtKB-EC"/>
</dbReference>
<dbReference type="Pfam" id="PF01171">
    <property type="entry name" value="ATP_bind_3"/>
    <property type="match status" value="1"/>
</dbReference>
<dbReference type="SUPFAM" id="SSF52402">
    <property type="entry name" value="Adenine nucleotide alpha hydrolases-like"/>
    <property type="match status" value="1"/>
</dbReference>
<dbReference type="NCBIfam" id="TIGR02432">
    <property type="entry name" value="lysidine_TilS_N"/>
    <property type="match status" value="1"/>
</dbReference>
<dbReference type="GO" id="GO:0006400">
    <property type="term" value="P:tRNA modification"/>
    <property type="evidence" value="ECO:0007669"/>
    <property type="project" value="UniProtKB-UniRule"/>
</dbReference>
<sequence>MYTYLHKIFNKYMIKIINFKEIKPILIAISGGQDSLSLVKLIQDFQKNHSINIQYIYIDHQWKKDSKYQIKHLINYINSNQNKIFIYQIKKITFSELEARQIRYQILIKHALKNKINKILTAHTQTDQIETFLQQLIRGSTIDGSTSLTFYRKLNKDIALYRPLIRIKRIDIHWFCRKFCLPVWSDITNYNYKINRNKLRNELIPYLSHYYISNIEKNIYSFIQKSKIDNEYIKQNTIKLYLFSRHQKNIALNIKLIKKQHLSLQQRTLQIFFYHNFNKLLNRDSLFKIINLIQQNQIYTNKIKWEHLTININNYWIYIN</sequence>
<keyword evidence="2 6" id="KW-0819">tRNA processing</keyword>
<dbReference type="InterPro" id="IPR011063">
    <property type="entry name" value="TilS/TtcA_N"/>
</dbReference>
<feature type="domain" description="tRNA(Ile)-lysidine/2-thiocytidine synthase N-terminal" evidence="7">
    <location>
        <begin position="25"/>
        <end position="202"/>
    </location>
</feature>
<keyword evidence="8" id="KW-0934">Plastid</keyword>
<proteinExistence type="inferred from homology"/>
<dbReference type="PANTHER" id="PTHR43033:SF1">
    <property type="entry name" value="TRNA(ILE)-LYSIDINE SYNTHASE-RELATED"/>
    <property type="match status" value="1"/>
</dbReference>
<organism evidence="8">
    <name type="scientific">Plocamium cartilagineum</name>
    <name type="common">Red comb weed</name>
    <name type="synonym">Gelidium cartilagineum</name>
    <dbReference type="NCBI Taxonomy" id="31452"/>
    <lineage>
        <taxon>Eukaryota</taxon>
        <taxon>Rhodophyta</taxon>
        <taxon>Florideophyceae</taxon>
        <taxon>Rhodymeniophycidae</taxon>
        <taxon>Plocamiales</taxon>
        <taxon>Plocamiaceae</taxon>
        <taxon>Plocamium</taxon>
    </lineage>
</organism>
<dbReference type="EMBL" id="KX284727">
    <property type="protein sequence ID" value="AOM67927.1"/>
    <property type="molecule type" value="Genomic_DNA"/>
</dbReference>
<evidence type="ECO:0000256" key="5">
    <source>
        <dbReference type="ARBA" id="ARBA00048539"/>
    </source>
</evidence>
<name>A0A1C9CHU0_PLOCA</name>
<comment type="similarity">
    <text evidence="6">Belongs to the tRNA(Ile)-lysidine synthase family.</text>
</comment>
<dbReference type="AlphaFoldDB" id="A0A1C9CHU0"/>
<keyword evidence="4 6" id="KW-0067">ATP-binding</keyword>
<feature type="binding site" evidence="6">
    <location>
        <begin position="30"/>
        <end position="35"/>
    </location>
    <ligand>
        <name>ATP</name>
        <dbReference type="ChEBI" id="CHEBI:30616"/>
    </ligand>
</feature>
<protein>
    <recommendedName>
        <fullName evidence="6">tRNA(Ile)-lysidine synthase</fullName>
        <ecNumber evidence="6">6.3.4.19</ecNumber>
    </recommendedName>
    <alternativeName>
        <fullName evidence="6">tRNA(Ile)-2-lysyl-cytidine synthase</fullName>
    </alternativeName>
    <alternativeName>
        <fullName evidence="6">tRNA(Ile)-lysidine synthetase</fullName>
    </alternativeName>
</protein>
<comment type="function">
    <text evidence="6">Ligates lysine onto the cytidine present at position 34 of the AUA codon-specific tRNA(Ile) that contains the anticodon CAU, in an ATP-dependent manner. Cytidine is converted to lysidine, thus changing the amino acid specificity of the tRNA from methionine to isoleucine.</text>
</comment>
<dbReference type="HAMAP" id="MF_01161">
    <property type="entry name" value="tRNA_Ile_lys_synt"/>
    <property type="match status" value="1"/>
</dbReference>
<dbReference type="SUPFAM" id="SSF82829">
    <property type="entry name" value="MesJ substrate recognition domain-like"/>
    <property type="match status" value="1"/>
</dbReference>